<dbReference type="InterPro" id="IPR000064">
    <property type="entry name" value="NLP_P60_dom"/>
</dbReference>
<protein>
    <recommendedName>
        <fullName evidence="7">NlpC/P60 domain-containing protein</fullName>
    </recommendedName>
</protein>
<evidence type="ECO:0000256" key="3">
    <source>
        <dbReference type="ARBA" id="ARBA00022801"/>
    </source>
</evidence>
<keyword evidence="9" id="KW-1185">Reference proteome</keyword>
<comment type="similarity">
    <text evidence="1">Belongs to the peptidase C40 family.</text>
</comment>
<dbReference type="SUPFAM" id="SSF54001">
    <property type="entry name" value="Cysteine proteinases"/>
    <property type="match status" value="1"/>
</dbReference>
<evidence type="ECO:0000256" key="1">
    <source>
        <dbReference type="ARBA" id="ARBA00007074"/>
    </source>
</evidence>
<dbReference type="GO" id="GO:0008234">
    <property type="term" value="F:cysteine-type peptidase activity"/>
    <property type="evidence" value="ECO:0007669"/>
    <property type="project" value="UniProtKB-KW"/>
</dbReference>
<feature type="region of interest" description="Disordered" evidence="6">
    <location>
        <begin position="1"/>
        <end position="30"/>
    </location>
</feature>
<keyword evidence="3" id="KW-0378">Hydrolase</keyword>
<dbReference type="HOGENOM" id="CLU_026494_0_0_11"/>
<dbReference type="PROSITE" id="PS51935">
    <property type="entry name" value="NLPC_P60"/>
    <property type="match status" value="1"/>
</dbReference>
<dbReference type="InterPro" id="IPR038765">
    <property type="entry name" value="Papain-like_cys_pep_sf"/>
</dbReference>
<feature type="compositionally biased region" description="Low complexity" evidence="6">
    <location>
        <begin position="373"/>
        <end position="408"/>
    </location>
</feature>
<organism evidence="8 9">
    <name type="scientific">Corynebacterium efficiens (strain DSM 44549 / YS-314 / AJ 12310 / JCM 11189 / NBRC 100395)</name>
    <dbReference type="NCBI Taxonomy" id="196164"/>
    <lineage>
        <taxon>Bacteria</taxon>
        <taxon>Bacillati</taxon>
        <taxon>Actinomycetota</taxon>
        <taxon>Actinomycetes</taxon>
        <taxon>Mycobacteriales</taxon>
        <taxon>Corynebacteriaceae</taxon>
        <taxon>Corynebacterium</taxon>
    </lineage>
</organism>
<accession>Q8FTB0</accession>
<evidence type="ECO:0000256" key="4">
    <source>
        <dbReference type="ARBA" id="ARBA00022807"/>
    </source>
</evidence>
<evidence type="ECO:0000313" key="9">
    <source>
        <dbReference type="Proteomes" id="UP000001409"/>
    </source>
</evidence>
<dbReference type="InterPro" id="IPR051794">
    <property type="entry name" value="PG_Endopeptidase_C40"/>
</dbReference>
<dbReference type="eggNOG" id="COG1196">
    <property type="taxonomic scope" value="Bacteria"/>
</dbReference>
<feature type="region of interest" description="Disordered" evidence="6">
    <location>
        <begin position="313"/>
        <end position="335"/>
    </location>
</feature>
<sequence length="691" mass="72489">MLSDGDRIPPAGPLSSWETGFGGDPERTGDHVVSNASRLPRQRVAQASRSHSFRIGSISRALLAVTISGSLMVGLTPAVAQPVNPDDAAIAGAREDVESGSGEVSRLAGSLSQADAEINRLELEMGELREAVNKALVDLHDAQAEAERARQNAAAAKAELEDSQVRIEAAQERLDEISRAAYRQNGGSRGIAGVSGNGVTEDALDRQTYLRTTAQKQREAVEELDRLRTENANKESALREARIIAEQREAEAAEKELQTRAAIDETSEQLAVLNTNRVNLVAQREEAERNLAIARANVDTLQGQRAEFEEFQRAEEERQRAEADAAARAEEKRRADEAAAAAAEAAAVAEAAEQAAAQAVAREAAEAQAAVEAEQAQAVAEPAPESADAVAPVEPQAAQQSQEQADAQRQAEDARRAAEEAQAAAEAAAADEAQAQQLRDQALTAASVAAAALIAASQAEHVTTDNPYPSGEDAEAATIAAIQGPVAPAEAPVVEDDLWTEDDYVELDGQGSGSSESSGSLTVPETPVTSDAGSVDLSDVTESASELVTGDRAAQIETVIARAMGQVGTPYAWGGGNANGPTLGIRDGGVADSYGDYNKVGFDCSGLVLYAFAGVGIALPHYTGYQYQRGTKVSPSEMQRGDLIFYGPGASQHVAIYLGDGQMIEAPSSGSTVQVSPVRWSGMTEYAVRLI</sequence>
<keyword evidence="5" id="KW-0175">Coiled coil</keyword>
<keyword evidence="4" id="KW-0788">Thiol protease</keyword>
<dbReference type="Proteomes" id="UP000001409">
    <property type="component" value="Chromosome"/>
</dbReference>
<feature type="compositionally biased region" description="Polar residues" evidence="6">
    <location>
        <begin position="521"/>
        <end position="532"/>
    </location>
</feature>
<feature type="region of interest" description="Disordered" evidence="6">
    <location>
        <begin position="505"/>
        <end position="543"/>
    </location>
</feature>
<dbReference type="PANTHER" id="PTHR47359">
    <property type="entry name" value="PEPTIDOGLYCAN DL-ENDOPEPTIDASE CWLO"/>
    <property type="match status" value="1"/>
</dbReference>
<feature type="domain" description="NlpC/P60" evidence="7">
    <location>
        <begin position="553"/>
        <end position="691"/>
    </location>
</feature>
<dbReference type="Pfam" id="PF00877">
    <property type="entry name" value="NLPC_P60"/>
    <property type="match status" value="1"/>
</dbReference>
<dbReference type="STRING" id="196164.gene:10742080"/>
<evidence type="ECO:0000256" key="6">
    <source>
        <dbReference type="SAM" id="MobiDB-lite"/>
    </source>
</evidence>
<evidence type="ECO:0000259" key="7">
    <source>
        <dbReference type="PROSITE" id="PS51935"/>
    </source>
</evidence>
<dbReference type="GO" id="GO:0006508">
    <property type="term" value="P:proteolysis"/>
    <property type="evidence" value="ECO:0007669"/>
    <property type="project" value="UniProtKB-KW"/>
</dbReference>
<evidence type="ECO:0000256" key="5">
    <source>
        <dbReference type="SAM" id="Coils"/>
    </source>
</evidence>
<dbReference type="PANTHER" id="PTHR47359:SF3">
    <property type="entry name" value="NLP_P60 DOMAIN-CONTAINING PROTEIN-RELATED"/>
    <property type="match status" value="1"/>
</dbReference>
<feature type="coiled-coil region" evidence="5">
    <location>
        <begin position="104"/>
        <end position="180"/>
    </location>
</feature>
<feature type="compositionally biased region" description="Basic and acidic residues" evidence="6">
    <location>
        <begin position="409"/>
        <end position="419"/>
    </location>
</feature>
<dbReference type="EMBL" id="BA000035">
    <property type="protein sequence ID" value="BAC18469.1"/>
    <property type="molecule type" value="Genomic_DNA"/>
</dbReference>
<evidence type="ECO:0000256" key="2">
    <source>
        <dbReference type="ARBA" id="ARBA00022670"/>
    </source>
</evidence>
<name>Q8FTB0_COREF</name>
<evidence type="ECO:0000313" key="8">
    <source>
        <dbReference type="EMBL" id="BAC18469.1"/>
    </source>
</evidence>
<dbReference type="AlphaFoldDB" id="Q8FTB0"/>
<dbReference type="eggNOG" id="COG0791">
    <property type="taxonomic scope" value="Bacteria"/>
</dbReference>
<proteinExistence type="inferred from homology"/>
<feature type="region of interest" description="Disordered" evidence="6">
    <location>
        <begin position="373"/>
        <end position="428"/>
    </location>
</feature>
<dbReference type="NCBIfam" id="NF046048">
    <property type="entry name" value="NlpC_P60_DIP1281"/>
    <property type="match status" value="1"/>
</dbReference>
<dbReference type="KEGG" id="cef:CE1659"/>
<keyword evidence="2" id="KW-0645">Protease</keyword>
<dbReference type="Gene3D" id="3.90.1720.10">
    <property type="entry name" value="endopeptidase domain like (from Nostoc punctiforme)"/>
    <property type="match status" value="1"/>
</dbReference>
<reference evidence="8 9" key="1">
    <citation type="journal article" date="2003" name="Genome Res.">
        <title>Comparative complete genome sequence analysis of the amino acid replacements responsible for the thermostability of Corynebacterium efficiens.</title>
        <authorList>
            <person name="Nishio Y."/>
            <person name="Nakamura Y."/>
            <person name="Kawarabayasi Y."/>
            <person name="Usuda Y."/>
            <person name="Kimura E."/>
            <person name="Sugimoto S."/>
            <person name="Matsui K."/>
            <person name="Yamagishi A."/>
            <person name="Kikuchi H."/>
            <person name="Ikeo K."/>
            <person name="Gojobori T."/>
        </authorList>
    </citation>
    <scope>NUCLEOTIDE SEQUENCE [LARGE SCALE GENOMIC DNA]</scope>
    <source>
        <strain evidence="9">DSM 44549 / YS-314 / AJ 12310 / JCM 11189 / NBRC 100395</strain>
    </source>
</reference>